<dbReference type="GO" id="GO:0000146">
    <property type="term" value="F:microfilament motor activity"/>
    <property type="evidence" value="ECO:0007669"/>
    <property type="project" value="TreeGrafter"/>
</dbReference>
<feature type="coiled-coil region" evidence="1">
    <location>
        <begin position="1062"/>
        <end position="1089"/>
    </location>
</feature>
<evidence type="ECO:0008006" key="4">
    <source>
        <dbReference type="Google" id="ProtNLM"/>
    </source>
</evidence>
<evidence type="ECO:0000313" key="3">
    <source>
        <dbReference type="Proteomes" id="UP000536773"/>
    </source>
</evidence>
<dbReference type="Proteomes" id="UP000536773">
    <property type="component" value="Unassembled WGS sequence"/>
</dbReference>
<dbReference type="PANTHER" id="PTHR45615">
    <property type="entry name" value="MYOSIN HEAVY CHAIN, NON-MUSCLE"/>
    <property type="match status" value="1"/>
</dbReference>
<organism evidence="2 3">
    <name type="scientific">Megasphaera elsdenii</name>
    <dbReference type="NCBI Taxonomy" id="907"/>
    <lineage>
        <taxon>Bacteria</taxon>
        <taxon>Bacillati</taxon>
        <taxon>Bacillota</taxon>
        <taxon>Negativicutes</taxon>
        <taxon>Veillonellales</taxon>
        <taxon>Veillonellaceae</taxon>
        <taxon>Megasphaera</taxon>
    </lineage>
</organism>
<feature type="coiled-coil region" evidence="1">
    <location>
        <begin position="471"/>
        <end position="532"/>
    </location>
</feature>
<dbReference type="GO" id="GO:0051015">
    <property type="term" value="F:actin filament binding"/>
    <property type="evidence" value="ECO:0007669"/>
    <property type="project" value="TreeGrafter"/>
</dbReference>
<proteinExistence type="predicted"/>
<sequence>MPSISRIRFTNVIYDNGHKRYIDTTFRFDGYNGILLLENGAGKTVFVQTLIQAVLPRKTVAQRKIQETLQLNNAVAHIAVEWILEDQPRRYALTAVSLFMNSKEQLASQEFALEYTPSSQVRLDTLPFVRSDKGKARPATKEEMASYFRGVAEHTMAARFFSENDTLLAYGQYLEEHFKIIPSECNKIAAINETEGGVEGYFENCRTTNELVDRLLIPTVEEGCLAASGPATAKGNGFAELFESQREHVKQQLRLEKRITEMKGVLEQLEAYTAVQKHCFDAEEALRILNSRLRTYYGRICQDEKARHDEQEDLKEEQAALSARQAENERLLAACDVVEAREACDDARSASDRAEQGYREAEGARKANIRESQNLTLSRYKRDQSRNDALLAEWQQALASLEADAGTQQLLAQLQQNSAALHGWFDQAEAKEKAGLAQTAAAMEGVRHQQADIQHEKEKQEAAYYRILNDVKGGEGQIQELLRQQEKLEKELFADSVHQEAADIQRRWQRELAQVRQDAAGYEKNQAFYEEEGSKAAALVPEAEREEAARQQKLWQLGLALSQTDMLAKNLQDRLQQWPHCANIADDTASLYRRSEALCQQVGDDLFTLEARRRDLDLARRRAHRWLDIYGGQDQFLADPVLADKIDAWSRDFLYLKSGAELFRTYSETAEGGAEGLYSRYPFWAASVVTTTDELSQLMNRLEKAGRDFFQPVFVLTEVEVRRLVSGQSQPLPTRQVVPAYWRNILPEAFSSWLEALRAGASRADAAMAENDRDLTALRPLLADLQAFYEHYPFSQYRNQVAKQRSLRDESERCQRHLDEARRTAEQCRQSVELYRSRLFTARQQESKLVTALGRLADYLELQRQHRAILEKNRQLMKQAGDLQHALEGLAAEGKRLQAQYEEKLRQYSRIEIRCSQLRQKLYWAEVQDTEAVEDGREYDVLAEERRRLKSRLDGANENRGRLEAQIEGARKTDAQLAADMKRLRQSAELPLDEDVSYPEDGAEREAALLKERPGLTRTCQQADKAYRTARSQYDQAAGRLKTEEDRYHSRYEELPALDGAVAAVRAQARDLEKSLKEAMAAAIRKQQAAQGEARKLAALHQRLDVKNERLLFAADDVPEGLVEGLETIKMADGLAQAVMPILEQAETVREDVDRRRSACDEQREKFRTYCEKNVADVKLRSSIVDGLRYKRDYTAYLEWQDKSRERLERVISVSEEERQSHCAHLEHMLNHMILHLQDVCTGLGELAAKTRIKIGETTKDIFQIQVPPWQDAAARTSIRDYLNALTAELDRADEGEEPEVKSRAILEKKLRTQPMLRCIFGNQTIKVRCRKATSGNTFSERPFSWEESNKWSGGEMWSKNMALFLGCLNYLSEKRCHLRRAKYNTRVVIADNPFGKASSDHVLSPVFFIAKQLGFQILALTAHQEGSFIRKYFPVVYSCRFAEMANKKGKVLVPDKEIKTAFFEEHHPESLARLDEYEQLGLF</sequence>
<comment type="caution">
    <text evidence="2">The sequence shown here is derived from an EMBL/GenBank/DDBJ whole genome shotgun (WGS) entry which is preliminary data.</text>
</comment>
<evidence type="ECO:0000256" key="1">
    <source>
        <dbReference type="SAM" id="Coils"/>
    </source>
</evidence>
<keyword evidence="1" id="KW-0175">Coiled coil</keyword>
<dbReference type="GO" id="GO:0016460">
    <property type="term" value="C:myosin II complex"/>
    <property type="evidence" value="ECO:0007669"/>
    <property type="project" value="TreeGrafter"/>
</dbReference>
<dbReference type="GO" id="GO:0005737">
    <property type="term" value="C:cytoplasm"/>
    <property type="evidence" value="ECO:0007669"/>
    <property type="project" value="TreeGrafter"/>
</dbReference>
<accession>A0A848EVN4</accession>
<protein>
    <recommendedName>
        <fullName evidence="4">Chromosome segregation ATPase</fullName>
    </recommendedName>
</protein>
<dbReference type="PANTHER" id="PTHR45615:SF40">
    <property type="entry name" value="MYOSIN HEAVY CHAIN, NON-MUSCLE"/>
    <property type="match status" value="1"/>
</dbReference>
<feature type="coiled-coil region" evidence="1">
    <location>
        <begin position="804"/>
        <end position="973"/>
    </location>
</feature>
<name>A0A848EVN4_MEGEL</name>
<reference evidence="2 3" key="1">
    <citation type="submission" date="2020-04" db="EMBL/GenBank/DDBJ databases">
        <authorList>
            <person name="Hitch T.C.A."/>
            <person name="Wylensek D."/>
            <person name="Clavel T."/>
        </authorList>
    </citation>
    <scope>NUCLEOTIDE SEQUENCE [LARGE SCALE GENOMIC DNA]</scope>
    <source>
        <strain evidence="2 3">WCA-386-APC-2A</strain>
    </source>
</reference>
<dbReference type="RefSeq" id="WP_169013741.1">
    <property type="nucleotide sequence ID" value="NZ_JABBJH010000012.1"/>
</dbReference>
<gene>
    <name evidence="2" type="ORF">HG933_08980</name>
</gene>
<dbReference type="EMBL" id="JABBJH010000012">
    <property type="protein sequence ID" value="NMK39497.1"/>
    <property type="molecule type" value="Genomic_DNA"/>
</dbReference>
<dbReference type="GO" id="GO:0032982">
    <property type="term" value="C:myosin filament"/>
    <property type="evidence" value="ECO:0007669"/>
    <property type="project" value="TreeGrafter"/>
</dbReference>
<evidence type="ECO:0000313" key="2">
    <source>
        <dbReference type="EMBL" id="NMK39497.1"/>
    </source>
</evidence>